<dbReference type="Gene3D" id="2.40.50.140">
    <property type="entry name" value="Nucleic acid-binding proteins"/>
    <property type="match status" value="1"/>
</dbReference>
<accession>A0A444XMD7</accession>
<name>A0A444XMD7_ARAHY</name>
<sequence length="134" mass="15622">MVLQDKQGGRIYPTIPRSLAKKYISVILEFHITRVEHIENPTFPLEAFRFWNLAEVHTVEKVEDLELFDIIGEVFRKEDPRELVTSKGIETKRLVIIVEDLEKNRISCTLFGETVDQILPHLDDDRLEPLIVVL</sequence>
<dbReference type="SUPFAM" id="SSF50249">
    <property type="entry name" value="Nucleic acid-binding proteins"/>
    <property type="match status" value="1"/>
</dbReference>
<comment type="caution">
    <text evidence="1">The sequence shown here is derived from an EMBL/GenBank/DDBJ whole genome shotgun (WGS) entry which is preliminary data.</text>
</comment>
<dbReference type="InterPro" id="IPR012340">
    <property type="entry name" value="NA-bd_OB-fold"/>
</dbReference>
<organism evidence="1 2">
    <name type="scientific">Arachis hypogaea</name>
    <name type="common">Peanut</name>
    <dbReference type="NCBI Taxonomy" id="3818"/>
    <lineage>
        <taxon>Eukaryota</taxon>
        <taxon>Viridiplantae</taxon>
        <taxon>Streptophyta</taxon>
        <taxon>Embryophyta</taxon>
        <taxon>Tracheophyta</taxon>
        <taxon>Spermatophyta</taxon>
        <taxon>Magnoliopsida</taxon>
        <taxon>eudicotyledons</taxon>
        <taxon>Gunneridae</taxon>
        <taxon>Pentapetalae</taxon>
        <taxon>rosids</taxon>
        <taxon>fabids</taxon>
        <taxon>Fabales</taxon>
        <taxon>Fabaceae</taxon>
        <taxon>Papilionoideae</taxon>
        <taxon>50 kb inversion clade</taxon>
        <taxon>dalbergioids sensu lato</taxon>
        <taxon>Dalbergieae</taxon>
        <taxon>Pterocarpus clade</taxon>
        <taxon>Arachis</taxon>
    </lineage>
</organism>
<keyword evidence="2" id="KW-1185">Reference proteome</keyword>
<evidence type="ECO:0008006" key="3">
    <source>
        <dbReference type="Google" id="ProtNLM"/>
    </source>
</evidence>
<dbReference type="EMBL" id="SDMP01000019">
    <property type="protein sequence ID" value="RYQ90824.1"/>
    <property type="molecule type" value="Genomic_DNA"/>
</dbReference>
<evidence type="ECO:0000313" key="2">
    <source>
        <dbReference type="Proteomes" id="UP000289738"/>
    </source>
</evidence>
<dbReference type="Proteomes" id="UP000289738">
    <property type="component" value="Chromosome B09"/>
</dbReference>
<dbReference type="AlphaFoldDB" id="A0A444XMD7"/>
<proteinExistence type="predicted"/>
<reference evidence="1 2" key="1">
    <citation type="submission" date="2019-01" db="EMBL/GenBank/DDBJ databases">
        <title>Sequencing of cultivated peanut Arachis hypogaea provides insights into genome evolution and oil improvement.</title>
        <authorList>
            <person name="Chen X."/>
        </authorList>
    </citation>
    <scope>NUCLEOTIDE SEQUENCE [LARGE SCALE GENOMIC DNA]</scope>
    <source>
        <strain evidence="2">cv. Fuhuasheng</strain>
        <tissue evidence="1">Leaves</tissue>
    </source>
</reference>
<evidence type="ECO:0000313" key="1">
    <source>
        <dbReference type="EMBL" id="RYQ90824.1"/>
    </source>
</evidence>
<gene>
    <name evidence="1" type="ORF">Ahy_B09g096809</name>
</gene>
<protein>
    <recommendedName>
        <fullName evidence="3">DUF223 domain-containing protein</fullName>
    </recommendedName>
</protein>